<evidence type="ECO:0000313" key="1">
    <source>
        <dbReference type="EnsemblPlants" id="EMT29577"/>
    </source>
</evidence>
<dbReference type="EnsemblPlants" id="EMT29577">
    <property type="protein sequence ID" value="EMT29577"/>
    <property type="gene ID" value="F775_24159"/>
</dbReference>
<organism evidence="1">
    <name type="scientific">Aegilops tauschii</name>
    <name type="common">Tausch's goatgrass</name>
    <name type="synonym">Aegilops squarrosa</name>
    <dbReference type="NCBI Taxonomy" id="37682"/>
    <lineage>
        <taxon>Eukaryota</taxon>
        <taxon>Viridiplantae</taxon>
        <taxon>Streptophyta</taxon>
        <taxon>Embryophyta</taxon>
        <taxon>Tracheophyta</taxon>
        <taxon>Spermatophyta</taxon>
        <taxon>Magnoliopsida</taxon>
        <taxon>Liliopsida</taxon>
        <taxon>Poales</taxon>
        <taxon>Poaceae</taxon>
        <taxon>BOP clade</taxon>
        <taxon>Pooideae</taxon>
        <taxon>Triticodae</taxon>
        <taxon>Triticeae</taxon>
        <taxon>Triticinae</taxon>
        <taxon>Aegilops</taxon>
    </lineage>
</organism>
<proteinExistence type="predicted"/>
<dbReference type="AlphaFoldDB" id="M8CPW9"/>
<name>M8CPW9_AEGTA</name>
<reference evidence="1" key="1">
    <citation type="submission" date="2015-06" db="UniProtKB">
        <authorList>
            <consortium name="EnsemblPlants"/>
        </authorList>
    </citation>
    <scope>IDENTIFICATION</scope>
</reference>
<sequence length="83" mass="9188">MRAALPNHRFSDTTSSLVTMEGGVLLRSGRTIFYRRDDEAVVSGELVLQEKEHAQEKKEHAQENKKEQDKALRPGIAVAGPGT</sequence>
<protein>
    <submittedName>
        <fullName evidence="1">Uncharacterized protein</fullName>
    </submittedName>
</protein>
<accession>M8CPW9</accession>